<accession>A0ABY0E2P0</accession>
<dbReference type="Proteomes" id="UP000290401">
    <property type="component" value="Unassembled WGS sequence"/>
</dbReference>
<name>A0ABY0E2P0_9BRAD</name>
<reference evidence="2 3" key="1">
    <citation type="submission" date="2018-10" db="EMBL/GenBank/DDBJ databases">
        <title>Bradyrhizobium sp. nov., effective nodules isolated from peanut in China.</title>
        <authorList>
            <person name="Li Y."/>
        </authorList>
    </citation>
    <scope>NUCLEOTIDE SEQUENCE [LARGE SCALE GENOMIC DNA]</scope>
    <source>
        <strain evidence="2 3">CCBAU 53426</strain>
    </source>
</reference>
<sequence>MVRRMRARLQKFLPVVLLALVMQVLAPIAACWAAGQAVADPLGPGIICHGVSEQGTPNDQGGSPIAHSGACALCCLAQANASLDSPPHAAFSVPLRHAERVVWHEADASVLTAHKGSSAHARGPPHFS</sequence>
<proteinExistence type="predicted"/>
<comment type="caution">
    <text evidence="2">The sequence shown here is derived from an EMBL/GenBank/DDBJ whole genome shotgun (WGS) entry which is preliminary data.</text>
</comment>
<evidence type="ECO:0000313" key="2">
    <source>
        <dbReference type="EMBL" id="RXH09053.1"/>
    </source>
</evidence>
<feature type="signal peptide" evidence="1">
    <location>
        <begin position="1"/>
        <end position="33"/>
    </location>
</feature>
<evidence type="ECO:0000256" key="1">
    <source>
        <dbReference type="SAM" id="SignalP"/>
    </source>
</evidence>
<gene>
    <name evidence="2" type="ORF">EAS56_26955</name>
</gene>
<dbReference type="InterPro" id="IPR021333">
    <property type="entry name" value="DUF2946"/>
</dbReference>
<protein>
    <submittedName>
        <fullName evidence="2">DUF2946 domain-containing protein</fullName>
    </submittedName>
</protein>
<dbReference type="Pfam" id="PF11162">
    <property type="entry name" value="DUF2946"/>
    <property type="match status" value="1"/>
</dbReference>
<dbReference type="EMBL" id="RDQZ01000027">
    <property type="protein sequence ID" value="RXH09053.1"/>
    <property type="molecule type" value="Genomic_DNA"/>
</dbReference>
<feature type="chain" id="PRO_5045816874" evidence="1">
    <location>
        <begin position="34"/>
        <end position="128"/>
    </location>
</feature>
<evidence type="ECO:0000313" key="3">
    <source>
        <dbReference type="Proteomes" id="UP000290401"/>
    </source>
</evidence>
<keyword evidence="3" id="KW-1185">Reference proteome</keyword>
<organism evidence="2 3">
    <name type="scientific">Bradyrhizobium guangzhouense</name>
    <dbReference type="NCBI Taxonomy" id="1325095"/>
    <lineage>
        <taxon>Bacteria</taxon>
        <taxon>Pseudomonadati</taxon>
        <taxon>Pseudomonadota</taxon>
        <taxon>Alphaproteobacteria</taxon>
        <taxon>Hyphomicrobiales</taxon>
        <taxon>Nitrobacteraceae</taxon>
        <taxon>Bradyrhizobium</taxon>
    </lineage>
</organism>
<keyword evidence="1" id="KW-0732">Signal</keyword>